<accession>W2QG10</accession>
<organism evidence="1 2">
    <name type="scientific">Phytophthora nicotianae (strain INRA-310)</name>
    <name type="common">Phytophthora parasitica</name>
    <dbReference type="NCBI Taxonomy" id="761204"/>
    <lineage>
        <taxon>Eukaryota</taxon>
        <taxon>Sar</taxon>
        <taxon>Stramenopiles</taxon>
        <taxon>Oomycota</taxon>
        <taxon>Peronosporomycetes</taxon>
        <taxon>Peronosporales</taxon>
        <taxon>Peronosporaceae</taxon>
        <taxon>Phytophthora</taxon>
    </lineage>
</organism>
<dbReference type="EMBL" id="KI669580">
    <property type="protein sequence ID" value="ETN11225.1"/>
    <property type="molecule type" value="Genomic_DNA"/>
</dbReference>
<dbReference type="AlphaFoldDB" id="W2QG10"/>
<reference evidence="1 2" key="2">
    <citation type="submission" date="2013-11" db="EMBL/GenBank/DDBJ databases">
        <title>The Genome Sequence of Phytophthora parasitica INRA-310.</title>
        <authorList>
            <consortium name="The Broad Institute Genomics Platform"/>
            <person name="Russ C."/>
            <person name="Tyler B."/>
            <person name="Panabieres F."/>
            <person name="Shan W."/>
            <person name="Tripathy S."/>
            <person name="Grunwald N."/>
            <person name="Machado M."/>
            <person name="Johnson C.S."/>
            <person name="Arredondo F."/>
            <person name="Hong C."/>
            <person name="Coffey M."/>
            <person name="Young S.K."/>
            <person name="Zeng Q."/>
            <person name="Gargeya S."/>
            <person name="Fitzgerald M."/>
            <person name="Abouelleil A."/>
            <person name="Alvarado L."/>
            <person name="Chapman S.B."/>
            <person name="Gainer-Dewar J."/>
            <person name="Goldberg J."/>
            <person name="Griggs A."/>
            <person name="Gujja S."/>
            <person name="Hansen M."/>
            <person name="Howarth C."/>
            <person name="Imamovic A."/>
            <person name="Ireland A."/>
            <person name="Larimer J."/>
            <person name="McCowan C."/>
            <person name="Murphy C."/>
            <person name="Pearson M."/>
            <person name="Poon T.W."/>
            <person name="Priest M."/>
            <person name="Roberts A."/>
            <person name="Saif S."/>
            <person name="Shea T."/>
            <person name="Sykes S."/>
            <person name="Wortman J."/>
            <person name="Nusbaum C."/>
            <person name="Birren B."/>
        </authorList>
    </citation>
    <scope>NUCLEOTIDE SEQUENCE [LARGE SCALE GENOMIC DNA]</scope>
    <source>
        <strain evidence="1 2">INRA-310</strain>
    </source>
</reference>
<evidence type="ECO:0000313" key="2">
    <source>
        <dbReference type="Proteomes" id="UP000018817"/>
    </source>
</evidence>
<sequence length="56" mass="6131">ECIVSPATDRAGATAERSLQVIVAQRQQQWTVCFKVLRQLAYVHVGTLSSDPDVTS</sequence>
<dbReference type="RefSeq" id="XP_008903761.1">
    <property type="nucleotide sequence ID" value="XM_008905513.1"/>
</dbReference>
<gene>
    <name evidence="1" type="ORF">PPTG_22657</name>
</gene>
<dbReference type="Proteomes" id="UP000018817">
    <property type="component" value="Unassembled WGS sequence"/>
</dbReference>
<reference evidence="2" key="1">
    <citation type="submission" date="2011-12" db="EMBL/GenBank/DDBJ databases">
        <authorList>
            <consortium name="The Broad Institute Genome Sequencing Platform"/>
            <person name="Russ C."/>
            <person name="Tyler B."/>
            <person name="Panabieres F."/>
            <person name="Shan W."/>
            <person name="Tripathy S."/>
            <person name="Grunwald N."/>
            <person name="Machado M."/>
            <person name="Young S.K."/>
            <person name="Zeng Q."/>
            <person name="Gargeya S."/>
            <person name="Fitzgerald M."/>
            <person name="Haas B."/>
            <person name="Abouelleil A."/>
            <person name="Alvarado L."/>
            <person name="Arachchi H.M."/>
            <person name="Berlin A."/>
            <person name="Chapman S.B."/>
            <person name="Gearin G."/>
            <person name="Goldberg J."/>
            <person name="Griggs A."/>
            <person name="Gujja S."/>
            <person name="Hansen M."/>
            <person name="Heiman D."/>
            <person name="Howarth C."/>
            <person name="Larimer J."/>
            <person name="Lui A."/>
            <person name="MacDonald P.J.P."/>
            <person name="McCowen C."/>
            <person name="Montmayeur A."/>
            <person name="Murphy C."/>
            <person name="Neiman D."/>
            <person name="Pearson M."/>
            <person name="Priest M."/>
            <person name="Roberts A."/>
            <person name="Saif S."/>
            <person name="Shea T."/>
            <person name="Sisk P."/>
            <person name="Stolte C."/>
            <person name="Sykes S."/>
            <person name="Wortman J."/>
            <person name="Nusbaum C."/>
            <person name="Birren B."/>
        </authorList>
    </citation>
    <scope>NUCLEOTIDE SEQUENCE [LARGE SCALE GENOMIC DNA]</scope>
    <source>
        <strain evidence="2">INRA-310</strain>
    </source>
</reference>
<name>W2QG10_PHYN3</name>
<dbReference type="GeneID" id="20191256"/>
<protein>
    <submittedName>
        <fullName evidence="1">Uncharacterized protein</fullName>
    </submittedName>
</protein>
<evidence type="ECO:0000313" key="1">
    <source>
        <dbReference type="EMBL" id="ETN11225.1"/>
    </source>
</evidence>
<proteinExistence type="predicted"/>
<feature type="non-terminal residue" evidence="1">
    <location>
        <position position="1"/>
    </location>
</feature>
<dbReference type="VEuPathDB" id="FungiDB:PPTG_22657"/>